<name>A0A090G671_MESPL</name>
<reference evidence="2 3" key="1">
    <citation type="submission" date="2014-08" db="EMBL/GenBank/DDBJ databases">
        <authorList>
            <person name="Moulin Lionel"/>
        </authorList>
    </citation>
    <scope>NUCLEOTIDE SEQUENCE [LARGE SCALE GENOMIC DNA]</scope>
</reference>
<dbReference type="Proteomes" id="UP000046122">
    <property type="component" value="Unassembled WGS sequence"/>
</dbReference>
<feature type="region of interest" description="Disordered" evidence="1">
    <location>
        <begin position="39"/>
        <end position="65"/>
    </location>
</feature>
<sequence length="65" mass="6577">MAKPIEAGPAANTPYGNSGDELILDFSKVMLGSTAVLAKTPSRPVGASTEPSAARTTTKSSAERA</sequence>
<gene>
    <name evidence="2" type="ORF">MPL3365_170327</name>
</gene>
<feature type="compositionally biased region" description="Polar residues" evidence="1">
    <location>
        <begin position="49"/>
        <end position="65"/>
    </location>
</feature>
<evidence type="ECO:0000256" key="1">
    <source>
        <dbReference type="SAM" id="MobiDB-lite"/>
    </source>
</evidence>
<proteinExistence type="predicted"/>
<protein>
    <submittedName>
        <fullName evidence="2">Uncharacterized protein</fullName>
    </submittedName>
</protein>
<evidence type="ECO:0000313" key="3">
    <source>
        <dbReference type="Proteomes" id="UP000046122"/>
    </source>
</evidence>
<dbReference type="AlphaFoldDB" id="A0A090G671"/>
<organism evidence="2 3">
    <name type="scientific">Mesorhizobium plurifarium</name>
    <dbReference type="NCBI Taxonomy" id="69974"/>
    <lineage>
        <taxon>Bacteria</taxon>
        <taxon>Pseudomonadati</taxon>
        <taxon>Pseudomonadota</taxon>
        <taxon>Alphaproteobacteria</taxon>
        <taxon>Hyphomicrobiales</taxon>
        <taxon>Phyllobacteriaceae</taxon>
        <taxon>Mesorhizobium</taxon>
    </lineage>
</organism>
<evidence type="ECO:0000313" key="2">
    <source>
        <dbReference type="EMBL" id="CDX53231.1"/>
    </source>
</evidence>
<accession>A0A090G671</accession>
<dbReference type="EMBL" id="CCNE01000009">
    <property type="protein sequence ID" value="CDX53231.1"/>
    <property type="molecule type" value="Genomic_DNA"/>
</dbReference>